<dbReference type="Proteomes" id="UP000826656">
    <property type="component" value="Unassembled WGS sequence"/>
</dbReference>
<keyword evidence="3" id="KW-1185">Reference proteome</keyword>
<dbReference type="EMBL" id="JAIVGD010000028">
    <property type="protein sequence ID" value="KAH0738160.1"/>
    <property type="molecule type" value="Genomic_DNA"/>
</dbReference>
<comment type="caution">
    <text evidence="2">The sequence shown here is derived from an EMBL/GenBank/DDBJ whole genome shotgun (WGS) entry which is preliminary data.</text>
</comment>
<feature type="region of interest" description="Disordered" evidence="1">
    <location>
        <begin position="19"/>
        <end position="41"/>
    </location>
</feature>
<name>A0ABQ7TUE4_SOLTU</name>
<proteinExistence type="predicted"/>
<feature type="compositionally biased region" description="Basic and acidic residues" evidence="1">
    <location>
        <begin position="27"/>
        <end position="41"/>
    </location>
</feature>
<reference evidence="2 3" key="1">
    <citation type="journal article" date="2021" name="bioRxiv">
        <title>Chromosome-scale and haplotype-resolved genome assembly of a tetraploid potato cultivar.</title>
        <authorList>
            <person name="Sun H."/>
            <person name="Jiao W.-B."/>
            <person name="Krause K."/>
            <person name="Campoy J.A."/>
            <person name="Goel M."/>
            <person name="Folz-Donahue K."/>
            <person name="Kukat C."/>
            <person name="Huettel B."/>
            <person name="Schneeberger K."/>
        </authorList>
    </citation>
    <scope>NUCLEOTIDE SEQUENCE [LARGE SCALE GENOMIC DNA]</scope>
    <source>
        <strain evidence="2">SolTubOtavaFocal</strain>
        <tissue evidence="2">Leaves</tissue>
    </source>
</reference>
<accession>A0ABQ7TUE4</accession>
<organism evidence="2 3">
    <name type="scientific">Solanum tuberosum</name>
    <name type="common">Potato</name>
    <dbReference type="NCBI Taxonomy" id="4113"/>
    <lineage>
        <taxon>Eukaryota</taxon>
        <taxon>Viridiplantae</taxon>
        <taxon>Streptophyta</taxon>
        <taxon>Embryophyta</taxon>
        <taxon>Tracheophyta</taxon>
        <taxon>Spermatophyta</taxon>
        <taxon>Magnoliopsida</taxon>
        <taxon>eudicotyledons</taxon>
        <taxon>Gunneridae</taxon>
        <taxon>Pentapetalae</taxon>
        <taxon>asterids</taxon>
        <taxon>lamiids</taxon>
        <taxon>Solanales</taxon>
        <taxon>Solanaceae</taxon>
        <taxon>Solanoideae</taxon>
        <taxon>Solaneae</taxon>
        <taxon>Solanum</taxon>
    </lineage>
</organism>
<evidence type="ECO:0000256" key="1">
    <source>
        <dbReference type="SAM" id="MobiDB-lite"/>
    </source>
</evidence>
<sequence>MEGLLVDVGKLTVQHMQEVEAGLDSQDGDRNRYPEKPIHSFKKMEPGNMLTKWKINVNDATFGTFAESNTLLSQGAISTSIRPLQRWPSDFVHISGLVYKLDAHIHFNITS</sequence>
<gene>
    <name evidence="2" type="ORF">KY290_036865</name>
</gene>
<evidence type="ECO:0000313" key="3">
    <source>
        <dbReference type="Proteomes" id="UP000826656"/>
    </source>
</evidence>
<protein>
    <submittedName>
        <fullName evidence="2">Uncharacterized protein</fullName>
    </submittedName>
</protein>
<evidence type="ECO:0000313" key="2">
    <source>
        <dbReference type="EMBL" id="KAH0738160.1"/>
    </source>
</evidence>